<dbReference type="GO" id="GO:0006508">
    <property type="term" value="P:proteolysis"/>
    <property type="evidence" value="ECO:0007669"/>
    <property type="project" value="UniProtKB-KW"/>
</dbReference>
<evidence type="ECO:0000256" key="7">
    <source>
        <dbReference type="SAM" id="MobiDB-lite"/>
    </source>
</evidence>
<evidence type="ECO:0000256" key="4">
    <source>
        <dbReference type="ARBA" id="ARBA00022801"/>
    </source>
</evidence>
<comment type="similarity">
    <text evidence="1">Belongs to the peptidase C40 family.</text>
</comment>
<dbReference type="Gene3D" id="6.10.250.3150">
    <property type="match status" value="1"/>
</dbReference>
<dbReference type="PANTHER" id="PTHR47053">
    <property type="entry name" value="MUREIN DD-ENDOPEPTIDASE MEPH-RELATED"/>
    <property type="match status" value="1"/>
</dbReference>
<sequence>MKKRLLVLNTTIILGLGSAFSIPGVNAESIKKLENQKSQIQQQRSNLQATLAEADKELVTVLKEIAELNTKIAKVEKAIEDNNKLIAETETNIASTKSEVDQLKAEMAVIEERIEKRSAILKQRAQSFQESGGTVAYLDVLLGASSFSDFVDRVGAVTTFVQADKQLLEEQEQDKKAFEEKKAAVEEELAGLTSMMTELKGMQAAMEEQKQQNSSLIQQLKEKENSIADKKAKLQSEDVKYASLIADIEQSIAAQTAPVQAVAYTSASSGSSSAVAGSSSKTKGSAAVSKSKPAAQKSKGSSASAPKPSVNGGSAISIVTTAGNKYIGNSVYVFGGGRNAYDIANGRFDCSGFVHWAFSQAGISVGASTDSLKFAGRQVSASEMRAGDLVFFDTYKRDGHVGIYLGGGKFIGSQSSTGVAIANMSSGYWKTKFNGRVVRIIE</sequence>
<evidence type="ECO:0000256" key="2">
    <source>
        <dbReference type="ARBA" id="ARBA00022670"/>
    </source>
</evidence>
<name>A0A800MY30_CYTFI</name>
<keyword evidence="2" id="KW-0645">Protease</keyword>
<proteinExistence type="inferred from homology"/>
<keyword evidence="3 8" id="KW-0732">Signal</keyword>
<evidence type="ECO:0000313" key="10">
    <source>
        <dbReference type="EMBL" id="KAF0824554.1"/>
    </source>
</evidence>
<dbReference type="GO" id="GO:0008234">
    <property type="term" value="F:cysteine-type peptidase activity"/>
    <property type="evidence" value="ECO:0007669"/>
    <property type="project" value="UniProtKB-KW"/>
</dbReference>
<reference evidence="10 11" key="1">
    <citation type="journal article" date="2020" name="G3 (Bethesda)">
        <title>Whole Genome Sequencing and Comparative Genomics of Two Nematicidal Bacillus Strains Reveals a Wide Range of Possible Virulence Factors.</title>
        <authorList>
            <person name="Susic N."/>
            <person name="Janezic S."/>
            <person name="Rupnik M."/>
            <person name="Geric Stare B."/>
        </authorList>
    </citation>
    <scope>NUCLEOTIDE SEQUENCE [LARGE SCALE GENOMIC DNA]</scope>
    <source>
        <strain evidence="10 11">I-1582</strain>
    </source>
</reference>
<protein>
    <recommendedName>
        <fullName evidence="9">NlpC/P60 domain-containing protein</fullName>
    </recommendedName>
</protein>
<dbReference type="PANTHER" id="PTHR47053:SF1">
    <property type="entry name" value="MUREIN DD-ENDOPEPTIDASE MEPH-RELATED"/>
    <property type="match status" value="1"/>
</dbReference>
<dbReference type="EMBL" id="VDEM01000013">
    <property type="protein sequence ID" value="KAF0824554.1"/>
    <property type="molecule type" value="Genomic_DNA"/>
</dbReference>
<dbReference type="Proteomes" id="UP000465778">
    <property type="component" value="Unassembled WGS sequence"/>
</dbReference>
<feature type="coiled-coil region" evidence="6">
    <location>
        <begin position="161"/>
        <end position="240"/>
    </location>
</feature>
<dbReference type="InterPro" id="IPR038765">
    <property type="entry name" value="Papain-like_cys_pep_sf"/>
</dbReference>
<keyword evidence="5" id="KW-0788">Thiol protease</keyword>
<evidence type="ECO:0000256" key="5">
    <source>
        <dbReference type="ARBA" id="ARBA00022807"/>
    </source>
</evidence>
<evidence type="ECO:0000256" key="6">
    <source>
        <dbReference type="SAM" id="Coils"/>
    </source>
</evidence>
<dbReference type="Gene3D" id="3.90.1720.10">
    <property type="entry name" value="endopeptidase domain like (from Nostoc punctiforme)"/>
    <property type="match status" value="1"/>
</dbReference>
<feature type="coiled-coil region" evidence="6">
    <location>
        <begin position="26"/>
        <end position="120"/>
    </location>
</feature>
<keyword evidence="6" id="KW-0175">Coiled coil</keyword>
<dbReference type="SUPFAM" id="SSF54001">
    <property type="entry name" value="Cysteine proteinases"/>
    <property type="match status" value="1"/>
</dbReference>
<accession>A0A800MY30</accession>
<evidence type="ECO:0000256" key="1">
    <source>
        <dbReference type="ARBA" id="ARBA00007074"/>
    </source>
</evidence>
<dbReference type="AlphaFoldDB" id="A0A800MY30"/>
<keyword evidence="4" id="KW-0378">Hydrolase</keyword>
<dbReference type="InterPro" id="IPR051202">
    <property type="entry name" value="Peptidase_C40"/>
</dbReference>
<feature type="region of interest" description="Disordered" evidence="7">
    <location>
        <begin position="269"/>
        <end position="309"/>
    </location>
</feature>
<feature type="chain" id="PRO_5030654481" description="NlpC/P60 domain-containing protein" evidence="8">
    <location>
        <begin position="28"/>
        <end position="442"/>
    </location>
</feature>
<gene>
    <name evidence="10" type="ORF">KIS1582_1618</name>
</gene>
<dbReference type="InterPro" id="IPR057309">
    <property type="entry name" value="PcsB_CC"/>
</dbReference>
<feature type="domain" description="NlpC/P60" evidence="9">
    <location>
        <begin position="313"/>
        <end position="440"/>
    </location>
</feature>
<evidence type="ECO:0000256" key="3">
    <source>
        <dbReference type="ARBA" id="ARBA00022729"/>
    </source>
</evidence>
<dbReference type="Pfam" id="PF00877">
    <property type="entry name" value="NLPC_P60"/>
    <property type="match status" value="1"/>
</dbReference>
<dbReference type="Pfam" id="PF24568">
    <property type="entry name" value="CC_PcsB"/>
    <property type="match status" value="1"/>
</dbReference>
<comment type="caution">
    <text evidence="10">The sequence shown here is derived from an EMBL/GenBank/DDBJ whole genome shotgun (WGS) entry which is preliminary data.</text>
</comment>
<evidence type="ECO:0000259" key="9">
    <source>
        <dbReference type="PROSITE" id="PS51935"/>
    </source>
</evidence>
<feature type="signal peptide" evidence="8">
    <location>
        <begin position="1"/>
        <end position="27"/>
    </location>
</feature>
<organism evidence="10 11">
    <name type="scientific">Cytobacillus firmus</name>
    <name type="common">Bacillus firmus</name>
    <dbReference type="NCBI Taxonomy" id="1399"/>
    <lineage>
        <taxon>Bacteria</taxon>
        <taxon>Bacillati</taxon>
        <taxon>Bacillota</taxon>
        <taxon>Bacilli</taxon>
        <taxon>Bacillales</taxon>
        <taxon>Bacillaceae</taxon>
        <taxon>Cytobacillus</taxon>
    </lineage>
</organism>
<dbReference type="InterPro" id="IPR000064">
    <property type="entry name" value="NLP_P60_dom"/>
</dbReference>
<evidence type="ECO:0000313" key="11">
    <source>
        <dbReference type="Proteomes" id="UP000465778"/>
    </source>
</evidence>
<evidence type="ECO:0000256" key="8">
    <source>
        <dbReference type="SAM" id="SignalP"/>
    </source>
</evidence>
<dbReference type="PROSITE" id="PS51935">
    <property type="entry name" value="NLPC_P60"/>
    <property type="match status" value="1"/>
</dbReference>